<protein>
    <recommendedName>
        <fullName evidence="7">ABC transporter substrate-binding protein</fullName>
    </recommendedName>
</protein>
<reference evidence="5 6" key="1">
    <citation type="submission" date="2016-08" db="EMBL/GenBank/DDBJ databases">
        <title>Complete genome sequence of Fictibacillus arsenicus G25-54, a strain with toxicity to nematodes and a potential arsenic-resistance activity.</title>
        <authorList>
            <person name="Zheng Z."/>
        </authorList>
    </citation>
    <scope>NUCLEOTIDE SEQUENCE [LARGE SCALE GENOMIC DNA]</scope>
    <source>
        <strain evidence="5 6">G25-54</strain>
    </source>
</reference>
<dbReference type="Proteomes" id="UP000077412">
    <property type="component" value="Chromosome"/>
</dbReference>
<feature type="signal peptide" evidence="4">
    <location>
        <begin position="1"/>
        <end position="20"/>
    </location>
</feature>
<evidence type="ECO:0000256" key="4">
    <source>
        <dbReference type="SAM" id="SignalP"/>
    </source>
</evidence>
<evidence type="ECO:0000313" key="6">
    <source>
        <dbReference type="Proteomes" id="UP000077412"/>
    </source>
</evidence>
<dbReference type="SUPFAM" id="SSF53850">
    <property type="entry name" value="Periplasmic binding protein-like II"/>
    <property type="match status" value="1"/>
</dbReference>
<sequence>MKRKVILSLFSMLLMLSVFLAGCSDKESAGGSSDEKVKLKIWSHPFMGGDDIGGEEKVFWDNVISNYEKENKNVEIDLQILPWANREEKILTALASKNGPDAFYSIPDQLAQYVSMNILAPVNDHVDKATLEDYNESALNVVTYDGKTYGLPMLNSVMTYYYNLDLIKAAGGDPDNLPKTWDELEALGPKLKEQGKFLINFSGGGTPNMSIYPFIWQAGGDIINKKGEVMVNSPESVEAYEYINSLFKAGYLSKDTATETDGGIANFMAGKLAVLMYPNNFVPANRDKDLGFEWGIGPILENKEQVTYGTTGSFVVPTSSKHQKEAAKFIEYLTNTENMSAFCKMAGYIPPRKSAADIYEGDELMSKLVEQAKVANAGVLHPVGRKIGPDVQSSFQKVLLGESSPKDVIKALEEKIQATIDQEG</sequence>
<keyword evidence="3 4" id="KW-0732">Signal</keyword>
<dbReference type="KEGG" id="far:ABE41_018405"/>
<gene>
    <name evidence="5" type="ORF">ABE41_018405</name>
</gene>
<dbReference type="RefSeq" id="WP_066293548.1">
    <property type="nucleotide sequence ID" value="NZ_CP016761.1"/>
</dbReference>
<dbReference type="GO" id="GO:0055052">
    <property type="term" value="C:ATP-binding cassette (ABC) transporter complex, substrate-binding subunit-containing"/>
    <property type="evidence" value="ECO:0007669"/>
    <property type="project" value="TreeGrafter"/>
</dbReference>
<evidence type="ECO:0000256" key="1">
    <source>
        <dbReference type="ARBA" id="ARBA00008520"/>
    </source>
</evidence>
<dbReference type="CDD" id="cd14748">
    <property type="entry name" value="PBP2_UgpB"/>
    <property type="match status" value="1"/>
</dbReference>
<evidence type="ECO:0000256" key="2">
    <source>
        <dbReference type="ARBA" id="ARBA00022448"/>
    </source>
</evidence>
<dbReference type="InterPro" id="IPR006059">
    <property type="entry name" value="SBP"/>
</dbReference>
<evidence type="ECO:0008006" key="7">
    <source>
        <dbReference type="Google" id="ProtNLM"/>
    </source>
</evidence>
<dbReference type="AlphaFoldDB" id="A0A1B1Z964"/>
<comment type="similarity">
    <text evidence="1">Belongs to the bacterial solute-binding protein 1 family.</text>
</comment>
<name>A0A1B1Z964_9BACL</name>
<dbReference type="EMBL" id="CP016761">
    <property type="protein sequence ID" value="ANX13988.1"/>
    <property type="molecule type" value="Genomic_DNA"/>
</dbReference>
<dbReference type="PROSITE" id="PS51257">
    <property type="entry name" value="PROKAR_LIPOPROTEIN"/>
    <property type="match status" value="1"/>
</dbReference>
<feature type="chain" id="PRO_5039693412" description="ABC transporter substrate-binding protein" evidence="4">
    <location>
        <begin position="21"/>
        <end position="424"/>
    </location>
</feature>
<dbReference type="GO" id="GO:0015768">
    <property type="term" value="P:maltose transport"/>
    <property type="evidence" value="ECO:0007669"/>
    <property type="project" value="TreeGrafter"/>
</dbReference>
<dbReference type="STRING" id="255247.ABE41_018405"/>
<keyword evidence="2" id="KW-0813">Transport</keyword>
<dbReference type="Gene3D" id="3.40.190.10">
    <property type="entry name" value="Periplasmic binding protein-like II"/>
    <property type="match status" value="1"/>
</dbReference>
<dbReference type="Pfam" id="PF13416">
    <property type="entry name" value="SBP_bac_8"/>
    <property type="match status" value="1"/>
</dbReference>
<dbReference type="GO" id="GO:0042956">
    <property type="term" value="P:maltodextrin transmembrane transport"/>
    <property type="evidence" value="ECO:0007669"/>
    <property type="project" value="TreeGrafter"/>
</dbReference>
<keyword evidence="6" id="KW-1185">Reference proteome</keyword>
<dbReference type="OrthoDB" id="9768630at2"/>
<dbReference type="PANTHER" id="PTHR30061:SF50">
    <property type="entry name" value="MALTOSE_MALTODEXTRIN-BINDING PERIPLASMIC PROTEIN"/>
    <property type="match status" value="1"/>
</dbReference>
<dbReference type="PANTHER" id="PTHR30061">
    <property type="entry name" value="MALTOSE-BINDING PERIPLASMIC PROTEIN"/>
    <property type="match status" value="1"/>
</dbReference>
<accession>A0A1B1Z964</accession>
<proteinExistence type="inferred from homology"/>
<evidence type="ECO:0000313" key="5">
    <source>
        <dbReference type="EMBL" id="ANX13988.1"/>
    </source>
</evidence>
<organism evidence="5 6">
    <name type="scientific">Fictibacillus arsenicus</name>
    <dbReference type="NCBI Taxonomy" id="255247"/>
    <lineage>
        <taxon>Bacteria</taxon>
        <taxon>Bacillati</taxon>
        <taxon>Bacillota</taxon>
        <taxon>Bacilli</taxon>
        <taxon>Bacillales</taxon>
        <taxon>Fictibacillaceae</taxon>
        <taxon>Fictibacillus</taxon>
    </lineage>
</organism>
<dbReference type="GO" id="GO:1901982">
    <property type="term" value="F:maltose binding"/>
    <property type="evidence" value="ECO:0007669"/>
    <property type="project" value="TreeGrafter"/>
</dbReference>
<evidence type="ECO:0000256" key="3">
    <source>
        <dbReference type="ARBA" id="ARBA00022729"/>
    </source>
</evidence>